<dbReference type="Pfam" id="PF10235">
    <property type="entry name" value="Cript"/>
    <property type="match status" value="1"/>
</dbReference>
<proteinExistence type="inferred from homology"/>
<evidence type="ECO:0000256" key="7">
    <source>
        <dbReference type="ARBA" id="ARBA00023187"/>
    </source>
</evidence>
<dbReference type="STRING" id="109895.A0A507EBL7"/>
<comment type="similarity">
    <text evidence="2">Belongs to the CRIPT family.</text>
</comment>
<evidence type="ECO:0000256" key="2">
    <source>
        <dbReference type="ARBA" id="ARBA00009021"/>
    </source>
</evidence>
<evidence type="ECO:0000256" key="5">
    <source>
        <dbReference type="ARBA" id="ARBA00022664"/>
    </source>
</evidence>
<dbReference type="PANTHER" id="PTHR11805">
    <property type="entry name" value="CYSTEINE-RICH PDZ-BINDING PROTEIN"/>
    <property type="match status" value="1"/>
</dbReference>
<feature type="region of interest" description="Disordered" evidence="9">
    <location>
        <begin position="17"/>
        <end position="46"/>
    </location>
</feature>
<dbReference type="Proteomes" id="UP000318582">
    <property type="component" value="Unassembled WGS sequence"/>
</dbReference>
<feature type="compositionally biased region" description="Low complexity" evidence="9">
    <location>
        <begin position="24"/>
        <end position="45"/>
    </location>
</feature>
<protein>
    <recommendedName>
        <fullName evidence="3">Cysteine-rich PDZ-binding protein</fullName>
    </recommendedName>
    <alternativeName>
        <fullName evidence="8">Cysteine-rich interactor of PDZ three</fullName>
    </alternativeName>
</protein>
<keyword evidence="5" id="KW-0507">mRNA processing</keyword>
<dbReference type="PANTHER" id="PTHR11805:SF1">
    <property type="entry name" value="CYSTEINE-RICH PDZ-BINDING PROTEIN"/>
    <property type="match status" value="1"/>
</dbReference>
<dbReference type="GO" id="GO:0006397">
    <property type="term" value="P:mRNA processing"/>
    <property type="evidence" value="ECO:0007669"/>
    <property type="project" value="UniProtKB-KW"/>
</dbReference>
<keyword evidence="4" id="KW-0963">Cytoplasm</keyword>
<evidence type="ECO:0000313" key="11">
    <source>
        <dbReference type="Proteomes" id="UP000318582"/>
    </source>
</evidence>
<sequence>MVCKKCEKKLSTLATSDPFAKQNSGSSSKPGSSSSTSSSTASTTARKINENKLLSSKAKLSSMKGMGSNKFMPYETKCKVCKQRVHQHGSRYCQQCAYKNGICAMCGVQILDTSGYKMASKKPSTVSALPQEILDYIFLWYADPSVTAQLGGRYVRSKLNCANAWNPYHQCNKMCRISAVLKMRHGDVCADRLGDYYRAAYGNALQKRYVKN</sequence>
<name>A0A507EBL7_9FUNG</name>
<evidence type="ECO:0000256" key="8">
    <source>
        <dbReference type="ARBA" id="ARBA00032518"/>
    </source>
</evidence>
<evidence type="ECO:0000256" key="4">
    <source>
        <dbReference type="ARBA" id="ARBA00022490"/>
    </source>
</evidence>
<evidence type="ECO:0000256" key="9">
    <source>
        <dbReference type="SAM" id="MobiDB-lite"/>
    </source>
</evidence>
<gene>
    <name evidence="10" type="ORF">PhCBS80983_g01024</name>
</gene>
<dbReference type="InterPro" id="IPR019367">
    <property type="entry name" value="PDZ-binding_CRIPT"/>
</dbReference>
<comment type="subcellular location">
    <subcellularLocation>
        <location evidence="1">Cytoplasm</location>
    </subcellularLocation>
</comment>
<evidence type="ECO:0000256" key="3">
    <source>
        <dbReference type="ARBA" id="ARBA00018615"/>
    </source>
</evidence>
<keyword evidence="11" id="KW-1185">Reference proteome</keyword>
<dbReference type="GO" id="GO:0031122">
    <property type="term" value="P:cytoplasmic microtubule organization"/>
    <property type="evidence" value="ECO:0007669"/>
    <property type="project" value="TreeGrafter"/>
</dbReference>
<dbReference type="GO" id="GO:0005681">
    <property type="term" value="C:spliceosomal complex"/>
    <property type="evidence" value="ECO:0007669"/>
    <property type="project" value="UniProtKB-KW"/>
</dbReference>
<dbReference type="EMBL" id="QEAQ01000007">
    <property type="protein sequence ID" value="TPX61469.1"/>
    <property type="molecule type" value="Genomic_DNA"/>
</dbReference>
<keyword evidence="7" id="KW-0508">mRNA splicing</keyword>
<dbReference type="GO" id="GO:0008017">
    <property type="term" value="F:microtubule binding"/>
    <property type="evidence" value="ECO:0007669"/>
    <property type="project" value="TreeGrafter"/>
</dbReference>
<dbReference type="AlphaFoldDB" id="A0A507EBL7"/>
<evidence type="ECO:0000256" key="6">
    <source>
        <dbReference type="ARBA" id="ARBA00022728"/>
    </source>
</evidence>
<evidence type="ECO:0000313" key="10">
    <source>
        <dbReference type="EMBL" id="TPX61469.1"/>
    </source>
</evidence>
<dbReference type="GO" id="GO:0008380">
    <property type="term" value="P:RNA splicing"/>
    <property type="evidence" value="ECO:0007669"/>
    <property type="project" value="UniProtKB-KW"/>
</dbReference>
<dbReference type="GO" id="GO:0005737">
    <property type="term" value="C:cytoplasm"/>
    <property type="evidence" value="ECO:0007669"/>
    <property type="project" value="UniProtKB-SubCell"/>
</dbReference>
<keyword evidence="6" id="KW-0747">Spliceosome</keyword>
<comment type="caution">
    <text evidence="10">The sequence shown here is derived from an EMBL/GenBank/DDBJ whole genome shotgun (WGS) entry which is preliminary data.</text>
</comment>
<accession>A0A507EBL7</accession>
<evidence type="ECO:0000256" key="1">
    <source>
        <dbReference type="ARBA" id="ARBA00004496"/>
    </source>
</evidence>
<organism evidence="10 11">
    <name type="scientific">Powellomyces hirtus</name>
    <dbReference type="NCBI Taxonomy" id="109895"/>
    <lineage>
        <taxon>Eukaryota</taxon>
        <taxon>Fungi</taxon>
        <taxon>Fungi incertae sedis</taxon>
        <taxon>Chytridiomycota</taxon>
        <taxon>Chytridiomycota incertae sedis</taxon>
        <taxon>Chytridiomycetes</taxon>
        <taxon>Spizellomycetales</taxon>
        <taxon>Powellomycetaceae</taxon>
        <taxon>Powellomyces</taxon>
    </lineage>
</organism>
<reference evidence="10 11" key="1">
    <citation type="journal article" date="2019" name="Sci. Rep.">
        <title>Comparative genomics of chytrid fungi reveal insights into the obligate biotrophic and pathogenic lifestyle of Synchytrium endobioticum.</title>
        <authorList>
            <person name="van de Vossenberg B.T.L.H."/>
            <person name="Warris S."/>
            <person name="Nguyen H.D.T."/>
            <person name="van Gent-Pelzer M.P.E."/>
            <person name="Joly D.L."/>
            <person name="van de Geest H.C."/>
            <person name="Bonants P.J.M."/>
            <person name="Smith D.S."/>
            <person name="Levesque C.A."/>
            <person name="van der Lee T.A.J."/>
        </authorList>
    </citation>
    <scope>NUCLEOTIDE SEQUENCE [LARGE SCALE GENOMIC DNA]</scope>
    <source>
        <strain evidence="10 11">CBS 809.83</strain>
    </source>
</reference>